<evidence type="ECO:0000256" key="1">
    <source>
        <dbReference type="ARBA" id="ARBA00001970"/>
    </source>
</evidence>
<evidence type="ECO:0000256" key="13">
    <source>
        <dbReference type="ARBA" id="ARBA00023004"/>
    </source>
</evidence>
<evidence type="ECO:0000256" key="17">
    <source>
        <dbReference type="ARBA" id="ARBA00061342"/>
    </source>
</evidence>
<keyword evidence="12" id="KW-0560">Oxidoreductase</keyword>
<evidence type="ECO:0000256" key="7">
    <source>
        <dbReference type="ARBA" id="ARBA00022723"/>
    </source>
</evidence>
<dbReference type="SMART" id="SM00082">
    <property type="entry name" value="LRRCT"/>
    <property type="match status" value="1"/>
</dbReference>
<evidence type="ECO:0000256" key="9">
    <source>
        <dbReference type="ARBA" id="ARBA00022737"/>
    </source>
</evidence>
<dbReference type="SUPFAM" id="SSF48726">
    <property type="entry name" value="Immunoglobulin"/>
    <property type="match status" value="4"/>
</dbReference>
<dbReference type="PRINTS" id="PR00457">
    <property type="entry name" value="ANPEROXIDASE"/>
</dbReference>
<dbReference type="GO" id="GO:0004601">
    <property type="term" value="F:peroxidase activity"/>
    <property type="evidence" value="ECO:0007669"/>
    <property type="project" value="InterPro"/>
</dbReference>
<dbReference type="GO" id="GO:0070831">
    <property type="term" value="P:basement membrane assembly"/>
    <property type="evidence" value="ECO:0007669"/>
    <property type="project" value="UniProtKB-ARBA"/>
</dbReference>
<evidence type="ECO:0000256" key="6">
    <source>
        <dbReference type="ARBA" id="ARBA00022617"/>
    </source>
</evidence>
<dbReference type="InterPro" id="IPR001611">
    <property type="entry name" value="Leu-rich_rpt"/>
</dbReference>
<evidence type="ECO:0000256" key="11">
    <source>
        <dbReference type="ARBA" id="ARBA00022837"/>
    </source>
</evidence>
<dbReference type="InterPro" id="IPR037120">
    <property type="entry name" value="Haem_peroxidase_sf_animal"/>
</dbReference>
<keyword evidence="16" id="KW-0393">Immunoglobulin domain</keyword>
<keyword evidence="5" id="KW-0433">Leucine-rich repeat</keyword>
<dbReference type="GO" id="GO:0005783">
    <property type="term" value="C:endoplasmic reticulum"/>
    <property type="evidence" value="ECO:0007669"/>
    <property type="project" value="UniProtKB-SubCell"/>
</dbReference>
<dbReference type="CDD" id="cd09826">
    <property type="entry name" value="peroxidasin_like"/>
    <property type="match status" value="1"/>
</dbReference>
<dbReference type="SUPFAM" id="SSF52058">
    <property type="entry name" value="L domain-like"/>
    <property type="match status" value="1"/>
</dbReference>
<dbReference type="FunFam" id="1.10.640.10:FF:000001">
    <property type="entry name" value="Peroxidasin homolog"/>
    <property type="match status" value="1"/>
</dbReference>
<dbReference type="PROSITE" id="PS51450">
    <property type="entry name" value="LRR"/>
    <property type="match status" value="2"/>
</dbReference>
<evidence type="ECO:0000256" key="15">
    <source>
        <dbReference type="ARBA" id="ARBA00023180"/>
    </source>
</evidence>
<organism evidence="21 22">
    <name type="scientific">Podarcis lilfordi</name>
    <name type="common">Lilford's wall lizard</name>
    <dbReference type="NCBI Taxonomy" id="74358"/>
    <lineage>
        <taxon>Eukaryota</taxon>
        <taxon>Metazoa</taxon>
        <taxon>Chordata</taxon>
        <taxon>Craniata</taxon>
        <taxon>Vertebrata</taxon>
        <taxon>Euteleostomi</taxon>
        <taxon>Lepidosauria</taxon>
        <taxon>Squamata</taxon>
        <taxon>Bifurcata</taxon>
        <taxon>Unidentata</taxon>
        <taxon>Episquamata</taxon>
        <taxon>Laterata</taxon>
        <taxon>Lacertibaenia</taxon>
        <taxon>Lacertidae</taxon>
        <taxon>Podarcis</taxon>
    </lineage>
</organism>
<dbReference type="InterPro" id="IPR032675">
    <property type="entry name" value="LRR_dom_sf"/>
</dbReference>
<feature type="region of interest" description="Disordered" evidence="19">
    <location>
        <begin position="1758"/>
        <end position="1792"/>
    </location>
</feature>
<feature type="compositionally biased region" description="Basic and acidic residues" evidence="19">
    <location>
        <begin position="1768"/>
        <end position="1781"/>
    </location>
</feature>
<gene>
    <name evidence="21" type="ORF">PODLI_1B001952</name>
</gene>
<feature type="region of interest" description="Disordered" evidence="19">
    <location>
        <begin position="1"/>
        <end position="43"/>
    </location>
</feature>
<keyword evidence="13 18" id="KW-0408">Iron</keyword>
<dbReference type="GO" id="GO:0048731">
    <property type="term" value="P:system development"/>
    <property type="evidence" value="ECO:0007669"/>
    <property type="project" value="UniProtKB-ARBA"/>
</dbReference>
<keyword evidence="15" id="KW-0325">Glycoprotein</keyword>
<dbReference type="GO" id="GO:0006979">
    <property type="term" value="P:response to oxidative stress"/>
    <property type="evidence" value="ECO:0007669"/>
    <property type="project" value="InterPro"/>
</dbReference>
<dbReference type="Pfam" id="PF01135">
    <property type="entry name" value="PCMT"/>
    <property type="match status" value="1"/>
</dbReference>
<evidence type="ECO:0000259" key="20">
    <source>
        <dbReference type="PROSITE" id="PS50835"/>
    </source>
</evidence>
<dbReference type="GO" id="GO:0046872">
    <property type="term" value="F:metal ion binding"/>
    <property type="evidence" value="ECO:0007669"/>
    <property type="project" value="UniProtKB-KW"/>
</dbReference>
<dbReference type="InterPro" id="IPR013098">
    <property type="entry name" value="Ig_I-set"/>
</dbReference>
<keyword evidence="14" id="KW-1015">Disulfide bond</keyword>
<dbReference type="InterPro" id="IPR003598">
    <property type="entry name" value="Ig_sub2"/>
</dbReference>
<dbReference type="SMART" id="SM00369">
    <property type="entry name" value="LRR_TYP"/>
    <property type="match status" value="4"/>
</dbReference>
<dbReference type="FunFam" id="2.60.40.10:FF:000248">
    <property type="entry name" value="peroxidasin homolog"/>
    <property type="match status" value="1"/>
</dbReference>
<dbReference type="Pfam" id="PF13855">
    <property type="entry name" value="LRR_8"/>
    <property type="match status" value="1"/>
</dbReference>
<reference evidence="21" key="1">
    <citation type="submission" date="2022-12" db="EMBL/GenBank/DDBJ databases">
        <authorList>
            <person name="Alioto T."/>
            <person name="Alioto T."/>
            <person name="Gomez Garrido J."/>
        </authorList>
    </citation>
    <scope>NUCLEOTIDE SEQUENCE</scope>
</reference>
<dbReference type="PANTHER" id="PTHR11475:SF54">
    <property type="entry name" value="IG-LIKE DOMAIN-CONTAINING PROTEIN"/>
    <property type="match status" value="1"/>
</dbReference>
<evidence type="ECO:0000313" key="22">
    <source>
        <dbReference type="Proteomes" id="UP001178461"/>
    </source>
</evidence>
<evidence type="ECO:0000256" key="19">
    <source>
        <dbReference type="SAM" id="MobiDB-lite"/>
    </source>
</evidence>
<evidence type="ECO:0000256" key="4">
    <source>
        <dbReference type="ARBA" id="ARBA00022525"/>
    </source>
</evidence>
<dbReference type="EMBL" id="OX395131">
    <property type="protein sequence ID" value="CAI5778443.1"/>
    <property type="molecule type" value="Genomic_DNA"/>
</dbReference>
<dbReference type="InterPro" id="IPR003599">
    <property type="entry name" value="Ig_sub"/>
</dbReference>
<feature type="binding site" description="axial binding residue" evidence="18">
    <location>
        <position position="1496"/>
    </location>
    <ligand>
        <name>heme b</name>
        <dbReference type="ChEBI" id="CHEBI:60344"/>
    </ligand>
    <ligandPart>
        <name>Fe</name>
        <dbReference type="ChEBI" id="CHEBI:18248"/>
    </ligandPart>
</feature>
<keyword evidence="22" id="KW-1185">Reference proteome</keyword>
<dbReference type="SMART" id="SM00408">
    <property type="entry name" value="IGc2"/>
    <property type="match status" value="4"/>
</dbReference>
<evidence type="ECO:0000256" key="2">
    <source>
        <dbReference type="ARBA" id="ARBA00004240"/>
    </source>
</evidence>
<dbReference type="FunFam" id="2.60.40.10:FF:000282">
    <property type="entry name" value="peroxidasin homolog"/>
    <property type="match status" value="1"/>
</dbReference>
<dbReference type="GO" id="GO:0031012">
    <property type="term" value="C:extracellular matrix"/>
    <property type="evidence" value="ECO:0007669"/>
    <property type="project" value="UniProtKB-ARBA"/>
</dbReference>
<feature type="region of interest" description="Disordered" evidence="19">
    <location>
        <begin position="1813"/>
        <end position="1841"/>
    </location>
</feature>
<dbReference type="InterPro" id="IPR013783">
    <property type="entry name" value="Ig-like_fold"/>
</dbReference>
<comment type="cofactor">
    <cofactor evidence="1">
        <name>heme b</name>
        <dbReference type="ChEBI" id="CHEBI:60344"/>
    </cofactor>
</comment>
<dbReference type="PROSITE" id="PS50292">
    <property type="entry name" value="PEROXIDASE_3"/>
    <property type="match status" value="1"/>
</dbReference>
<accession>A0AA35KKA1</accession>
<dbReference type="InterPro" id="IPR034824">
    <property type="entry name" value="Peroxidasin_peroxidase"/>
</dbReference>
<dbReference type="SUPFAM" id="SSF48113">
    <property type="entry name" value="Heme-dependent peroxidases"/>
    <property type="match status" value="1"/>
</dbReference>
<feature type="compositionally biased region" description="Polar residues" evidence="19">
    <location>
        <begin position="1813"/>
        <end position="1834"/>
    </location>
</feature>
<dbReference type="PROSITE" id="PS50835">
    <property type="entry name" value="IG_LIKE"/>
    <property type="match status" value="4"/>
</dbReference>
<feature type="domain" description="Ig-like" evidence="20">
    <location>
        <begin position="855"/>
        <end position="942"/>
    </location>
</feature>
<keyword evidence="7 18" id="KW-0479">Metal-binding</keyword>
<feature type="domain" description="Ig-like" evidence="20">
    <location>
        <begin position="764"/>
        <end position="850"/>
    </location>
</feature>
<keyword evidence="6 18" id="KW-0349">Heme</keyword>
<dbReference type="InterPro" id="IPR003591">
    <property type="entry name" value="Leu-rich_rpt_typical-subtyp"/>
</dbReference>
<feature type="region of interest" description="Disordered" evidence="19">
    <location>
        <begin position="436"/>
        <end position="457"/>
    </location>
</feature>
<protein>
    <submittedName>
        <fullName evidence="21">Peroxidasin homolog isoform X1</fullName>
    </submittedName>
</protein>
<evidence type="ECO:0000256" key="3">
    <source>
        <dbReference type="ARBA" id="ARBA00004613"/>
    </source>
</evidence>
<feature type="domain" description="Ig-like" evidence="20">
    <location>
        <begin position="943"/>
        <end position="1034"/>
    </location>
</feature>
<evidence type="ECO:0000256" key="14">
    <source>
        <dbReference type="ARBA" id="ARBA00023157"/>
    </source>
</evidence>
<dbReference type="PANTHER" id="PTHR11475">
    <property type="entry name" value="OXIDASE/PEROXIDASE"/>
    <property type="match status" value="1"/>
</dbReference>
<sequence>MSISGPSRSDVLEVRPRRASPPSTNGPFPSHQPSFPPRPPRRASLRLPAPCRWRLRSGAAALRGAVSPAGRLFTAAGGAGDSACGGSERRPEGAAAVAGAGGAELVFEFVSVDNGSGTGYLSSMVGLILGPFGVNHGVELHSDVIEYAKQKLDFFIRTSDSFDKFEFCEPSFVTGNCLEISPDCSQYDRVYCGAGVQKEHEDYMKNLLKVGGILVMPLEEKLTKITRTGPLAWETKKILAVSFAPLIQPNHADSGKSKLVHLPPVMVRTLQDLARIAIRSTIKKLIHQETAGRNGNGLRNPPRFKRRRIRRRRMETIVFLDKEVFASRISNPSDDNNCEELEEEESKLEEVEKAVPELKPEPPINVLREKREIKVTVSIKQRGGGFRIILGSTQTSCFTLKVEIRKKTDSHPQSLVSSKSPQKKHNFTKKKVQSCGFGGKRRVPANQAGSQGRINEESAVESRAQLGSQFDFRMLYVHPSSCPSRCLCFRTTVRCMHLMLETIPEVPPQTNVLLLNNNLIKQIARRSFEGLDSLKYLYLYKNEIQSIQQHAFKGLSSLEQLYLHFNNLETLEPETFSDLPKLERLFLHNNRISRIQPGAVTQPESLKRLRLDSNALLCDCDLMWLAELLRKFTVQGNTQTAATCENPRELQGRSIVTLTTQEFNCERPRITTEPQDADVTLGNTVYFICRAEGNPKPKIIWLHNNNEIDMQDDGRLNLLQDGTLMIQDTRESDKGVYQCMAKNVAGEAKTPEVVLRYYGHPSKPSFVIQPQNTEVLIGESVTLECGVSGHPLPRVTWVLSSGSPLPQDPRFTITSSGGLYIQNVTFSDQGQYSCNASNSEGSIQATANVIVQDTPKFLIIPTDQTVTEGQSVDFPCSAEGRPLPVIAWTRAGGPLPSDRRHSILSTGTLRVVRVALHDQGQYECHAISAIGVRSSPVQLWVTPRVIPVFLHPPQDMVAETGQDIEITCAAQGDPQPTITWAKEGIQITESGKFHINREGTLSIRDLGMADQGRYECVARNTFGFTSSTMQLTITATNVGRSGDTFVATSIQEAISSVDHAINSTRTELFSKRPKTPNELLALFRYPRDPYTIETARAGEIFERTLQLIQEHVQQGLVVDMNGTGYRYNDLVSPHYLNMIANLSGCSAHRRTPNCSDICFHRKYRTHDGSCNNLQHPMWGASLTAFERLLKPAYQNGFNLPRGFSLADDSRELPLPLPRLVSTAMIGTETITPDDQFTHMLMQWGQFLDHDMDQTVAAISMARFSDGASCSQVCTNDPPCFSVMIPENDPRVRNGHCMFFVRSSPVCGSGMTSLLMNSVYAREQINHLTSFIDASNVYGSTEHESLELRDLSNQRGLLKQGQVVPSSGKHLLPFAVGPPTECMRDESESPVPCFLAGDHRANEQLALTSMHTLWFREHNRVAAKLLALNPHWDGDTIYHEARKIVGAEMQHITYAHWLPKIFGEAGMKVLGEYKGYEPNTNAGILNAFATAAFRFGHTLINPLLYRLNETFQPIQQGHLPLHKAFFSPFRITQEGGIDPLLRGLFGVPGKMRVPSELLNMELTEKLFSMAHSVSLDLAAINIQRGRDHGIPPYNDFRVFCNLTSAQEFDDLKNEIRNLEIREKLRSLYGITKNIDLFPALMVEDLVPGTRVGPTLMCLLATQFRRLRDGDRFWYENPGVFSPAQLTQIRQVSLARIICDNSDHIRQLQKDVFRVAAYPQGMVSCDEIPEVDLRLWQDCCEDCRTRGQFRALSQQFRSKRSSGFSYPEENPSKAKPGDLRPEEPSQNPPSEEDLEALVNELEKTISSLQRKVNGLESQLRQHQRSTTARYGWQQKSGAALRKR</sequence>
<dbReference type="GO" id="GO:0020037">
    <property type="term" value="F:heme binding"/>
    <property type="evidence" value="ECO:0007669"/>
    <property type="project" value="InterPro"/>
</dbReference>
<dbReference type="InterPro" id="IPR019791">
    <property type="entry name" value="Haem_peroxidase_animal"/>
</dbReference>
<evidence type="ECO:0000256" key="8">
    <source>
        <dbReference type="ARBA" id="ARBA00022729"/>
    </source>
</evidence>
<dbReference type="FunFam" id="2.60.40.10:FF:000163">
    <property type="entry name" value="peroxidasin homolog"/>
    <property type="match status" value="1"/>
</dbReference>
<evidence type="ECO:0000256" key="16">
    <source>
        <dbReference type="ARBA" id="ARBA00023319"/>
    </source>
</evidence>
<dbReference type="Pfam" id="PF07679">
    <property type="entry name" value="I-set"/>
    <property type="match status" value="4"/>
</dbReference>
<keyword evidence="4" id="KW-0964">Secreted</keyword>
<comment type="subcellular location">
    <subcellularLocation>
        <location evidence="2">Endoplasmic reticulum</location>
    </subcellularLocation>
    <subcellularLocation>
        <location evidence="3">Secreted</location>
    </subcellularLocation>
</comment>
<proteinExistence type="inferred from homology"/>
<dbReference type="SUPFAM" id="SSF53335">
    <property type="entry name" value="S-adenosyl-L-methionine-dependent methyltransferases"/>
    <property type="match status" value="1"/>
</dbReference>
<keyword evidence="11" id="KW-0106">Calcium</keyword>
<dbReference type="Proteomes" id="UP001178461">
    <property type="component" value="Chromosome 6"/>
</dbReference>
<dbReference type="InterPro" id="IPR036179">
    <property type="entry name" value="Ig-like_dom_sf"/>
</dbReference>
<dbReference type="FunFam" id="2.60.40.10:FF:000276">
    <property type="entry name" value="peroxidasin homolog"/>
    <property type="match status" value="1"/>
</dbReference>
<evidence type="ECO:0000313" key="21">
    <source>
        <dbReference type="EMBL" id="CAI5778443.1"/>
    </source>
</evidence>
<dbReference type="Gene3D" id="1.10.640.10">
    <property type="entry name" value="Haem peroxidase domain superfamily, animal type"/>
    <property type="match status" value="1"/>
</dbReference>
<keyword evidence="9" id="KW-0677">Repeat</keyword>
<feature type="domain" description="Ig-like" evidence="20">
    <location>
        <begin position="668"/>
        <end position="756"/>
    </location>
</feature>
<dbReference type="CDD" id="cd02440">
    <property type="entry name" value="AdoMet_MTases"/>
    <property type="match status" value="1"/>
</dbReference>
<dbReference type="Pfam" id="PF03098">
    <property type="entry name" value="An_peroxidase"/>
    <property type="match status" value="1"/>
</dbReference>
<evidence type="ECO:0000256" key="10">
    <source>
        <dbReference type="ARBA" id="ARBA00022824"/>
    </source>
</evidence>
<dbReference type="SMART" id="SM00409">
    <property type="entry name" value="IG"/>
    <property type="match status" value="4"/>
</dbReference>
<comment type="similarity">
    <text evidence="17">Belongs to the peroxidase family. XPO subfamily.</text>
</comment>
<dbReference type="Gene3D" id="3.80.10.10">
    <property type="entry name" value="Ribonuclease Inhibitor"/>
    <property type="match status" value="2"/>
</dbReference>
<keyword evidence="8" id="KW-0732">Signal</keyword>
<evidence type="ECO:0000256" key="5">
    <source>
        <dbReference type="ARBA" id="ARBA00022614"/>
    </source>
</evidence>
<dbReference type="InterPro" id="IPR007110">
    <property type="entry name" value="Ig-like_dom"/>
</dbReference>
<name>A0AA35KKA1_9SAUR</name>
<evidence type="ECO:0000256" key="12">
    <source>
        <dbReference type="ARBA" id="ARBA00023002"/>
    </source>
</evidence>
<evidence type="ECO:0000256" key="18">
    <source>
        <dbReference type="PIRSR" id="PIRSR619791-2"/>
    </source>
</evidence>
<dbReference type="InterPro" id="IPR029063">
    <property type="entry name" value="SAM-dependent_MTases_sf"/>
</dbReference>
<dbReference type="Gene3D" id="2.60.40.10">
    <property type="entry name" value="Immunoglobulins"/>
    <property type="match status" value="4"/>
</dbReference>
<dbReference type="InterPro" id="IPR010255">
    <property type="entry name" value="Haem_peroxidase_sf"/>
</dbReference>
<dbReference type="Gene3D" id="3.40.50.150">
    <property type="entry name" value="Vaccinia Virus protein VP39"/>
    <property type="match status" value="1"/>
</dbReference>
<dbReference type="InterPro" id="IPR000483">
    <property type="entry name" value="Cys-rich_flank_reg_C"/>
</dbReference>
<keyword evidence="10" id="KW-0256">Endoplasmic reticulum</keyword>
<dbReference type="GO" id="GO:0005615">
    <property type="term" value="C:extracellular space"/>
    <property type="evidence" value="ECO:0007669"/>
    <property type="project" value="TreeGrafter"/>
</dbReference>